<dbReference type="RefSeq" id="WP_221248570.1">
    <property type="nucleotide sequence ID" value="NZ_AP024355.1"/>
</dbReference>
<dbReference type="PANTHER" id="PTHR37421:SF1">
    <property type="entry name" value="UPF0260 PROTEIN YCGN"/>
    <property type="match status" value="1"/>
</dbReference>
<evidence type="ECO:0000313" key="2">
    <source>
        <dbReference type="Proteomes" id="UP001319827"/>
    </source>
</evidence>
<name>A0ABM8HT64_9BACT</name>
<protein>
    <recommendedName>
        <fullName evidence="3">Flagellin N-methylase</fullName>
    </recommendedName>
</protein>
<sequence length="104" mass="12177">MSIDKDKEWEGKCLRCGRCCYEKLEYQGQVYYTDVPCEKLDRRSGLCTVYPQREKLRPGCVKITPEIARRGILPEDCPYVEGIIDYPAPGAWDEKQRRSRTRRG</sequence>
<reference evidence="1 2" key="1">
    <citation type="journal article" date="2016" name="C (Basel)">
        <title>Selective Growth of and Electricity Production by Marine Exoelectrogenic Bacteria in Self-Aggregated Hydrogel of Microbially Reduced Graphene Oxide.</title>
        <authorList>
            <person name="Yoshida N."/>
            <person name="Goto Y."/>
            <person name="Miyata Y."/>
        </authorList>
    </citation>
    <scope>NUCLEOTIDE SEQUENCE [LARGE SCALE GENOMIC DNA]</scope>
    <source>
        <strain evidence="1 2">NIT-T3</strain>
    </source>
</reference>
<dbReference type="Proteomes" id="UP001319827">
    <property type="component" value="Chromosome"/>
</dbReference>
<keyword evidence="2" id="KW-1185">Reference proteome</keyword>
<dbReference type="EMBL" id="AP024355">
    <property type="protein sequence ID" value="BCR05146.1"/>
    <property type="molecule type" value="Genomic_DNA"/>
</dbReference>
<gene>
    <name evidence="1" type="ORF">DESUT3_22150</name>
</gene>
<evidence type="ECO:0000313" key="1">
    <source>
        <dbReference type="EMBL" id="BCR05146.1"/>
    </source>
</evidence>
<proteinExistence type="predicted"/>
<reference evidence="1 2" key="2">
    <citation type="journal article" date="2021" name="Int. J. Syst. Evol. Microbiol.">
        <title>Isolation and Polyphasic Characterization of Desulfuromonas versatilis sp. Nov., an Electrogenic Bacteria Capable of Versatile Metabolism Isolated from a Graphene Oxide-Reducing Enrichment Culture.</title>
        <authorList>
            <person name="Xie L."/>
            <person name="Yoshida N."/>
            <person name="Ishii S."/>
            <person name="Meng L."/>
        </authorList>
    </citation>
    <scope>NUCLEOTIDE SEQUENCE [LARGE SCALE GENOMIC DNA]</scope>
    <source>
        <strain evidence="1 2">NIT-T3</strain>
    </source>
</reference>
<dbReference type="PANTHER" id="PTHR37421">
    <property type="entry name" value="UPF0260 PROTEIN YCGN"/>
    <property type="match status" value="1"/>
</dbReference>
<evidence type="ECO:0008006" key="3">
    <source>
        <dbReference type="Google" id="ProtNLM"/>
    </source>
</evidence>
<accession>A0ABM8HT64</accession>
<dbReference type="InterPro" id="IPR008228">
    <property type="entry name" value="UCP006173"/>
</dbReference>
<organism evidence="1 2">
    <name type="scientific">Desulfuromonas versatilis</name>
    <dbReference type="NCBI Taxonomy" id="2802975"/>
    <lineage>
        <taxon>Bacteria</taxon>
        <taxon>Pseudomonadati</taxon>
        <taxon>Thermodesulfobacteriota</taxon>
        <taxon>Desulfuromonadia</taxon>
        <taxon>Desulfuromonadales</taxon>
        <taxon>Desulfuromonadaceae</taxon>
        <taxon>Desulfuromonas</taxon>
    </lineage>
</organism>